<dbReference type="InterPro" id="IPR052805">
    <property type="entry name" value="GEF_Ubiquitin-Prot_Reg"/>
</dbReference>
<evidence type="ECO:0000313" key="2">
    <source>
        <dbReference type="EMBL" id="ESN96696.1"/>
    </source>
</evidence>
<dbReference type="PANTHER" id="PTHR46857:SF2">
    <property type="entry name" value="F-BOX ONLY PROTEIN 16"/>
    <property type="match status" value="1"/>
</dbReference>
<dbReference type="GeneID" id="20196487"/>
<dbReference type="InterPro" id="IPR036047">
    <property type="entry name" value="F-box-like_dom_sf"/>
</dbReference>
<dbReference type="Gene3D" id="1.20.1280.50">
    <property type="match status" value="1"/>
</dbReference>
<dbReference type="CTD" id="20196487"/>
<dbReference type="Proteomes" id="UP000015101">
    <property type="component" value="Unassembled WGS sequence"/>
</dbReference>
<protein>
    <recommendedName>
        <fullName evidence="1">F-box domain-containing protein</fullName>
    </recommendedName>
</protein>
<dbReference type="EnsemblMetazoa" id="HelroT138327">
    <property type="protein sequence ID" value="HelroP138327"/>
    <property type="gene ID" value="HelroG138327"/>
</dbReference>
<dbReference type="EMBL" id="KB097495">
    <property type="protein sequence ID" value="ESN96696.1"/>
    <property type="molecule type" value="Genomic_DNA"/>
</dbReference>
<evidence type="ECO:0000313" key="3">
    <source>
        <dbReference type="EnsemblMetazoa" id="HelroP138327"/>
    </source>
</evidence>
<dbReference type="KEGG" id="hro:HELRODRAFT_138327"/>
<reference evidence="3" key="3">
    <citation type="submission" date="2015-06" db="UniProtKB">
        <authorList>
            <consortium name="EnsemblMetazoa"/>
        </authorList>
    </citation>
    <scope>IDENTIFICATION</scope>
</reference>
<dbReference type="RefSeq" id="XP_009025816.1">
    <property type="nucleotide sequence ID" value="XM_009027568.1"/>
</dbReference>
<accession>T1EIT7</accession>
<proteinExistence type="predicted"/>
<dbReference type="InParanoid" id="T1EIT7"/>
<dbReference type="OrthoDB" id="10257471at2759"/>
<sequence length="87" mass="10401">DFVTIFPRYLSLYIFSFLDPKSLCRCSQVSWNWKTLSENERIWQMKCLQHAWYLPTLNTPQQQQSHTLSTTCAHKLHYIACARTLDF</sequence>
<keyword evidence="4" id="KW-1185">Reference proteome</keyword>
<dbReference type="STRING" id="6412.T1EIT7"/>
<organism evidence="3 4">
    <name type="scientific">Helobdella robusta</name>
    <name type="common">Californian leech</name>
    <dbReference type="NCBI Taxonomy" id="6412"/>
    <lineage>
        <taxon>Eukaryota</taxon>
        <taxon>Metazoa</taxon>
        <taxon>Spiralia</taxon>
        <taxon>Lophotrochozoa</taxon>
        <taxon>Annelida</taxon>
        <taxon>Clitellata</taxon>
        <taxon>Hirudinea</taxon>
        <taxon>Rhynchobdellida</taxon>
        <taxon>Glossiphoniidae</taxon>
        <taxon>Helobdella</taxon>
    </lineage>
</organism>
<evidence type="ECO:0000259" key="1">
    <source>
        <dbReference type="PROSITE" id="PS50181"/>
    </source>
</evidence>
<reference evidence="4" key="1">
    <citation type="submission" date="2012-12" db="EMBL/GenBank/DDBJ databases">
        <authorList>
            <person name="Hellsten U."/>
            <person name="Grimwood J."/>
            <person name="Chapman J.A."/>
            <person name="Shapiro H."/>
            <person name="Aerts A."/>
            <person name="Otillar R.P."/>
            <person name="Terry A.Y."/>
            <person name="Boore J.L."/>
            <person name="Simakov O."/>
            <person name="Marletaz F."/>
            <person name="Cho S.-J."/>
            <person name="Edsinger-Gonzales E."/>
            <person name="Havlak P."/>
            <person name="Kuo D.-H."/>
            <person name="Larsson T."/>
            <person name="Lv J."/>
            <person name="Arendt D."/>
            <person name="Savage R."/>
            <person name="Osoegawa K."/>
            <person name="de Jong P."/>
            <person name="Lindberg D.R."/>
            <person name="Seaver E.C."/>
            <person name="Weisblat D.A."/>
            <person name="Putnam N.H."/>
            <person name="Grigoriev I.V."/>
            <person name="Rokhsar D.S."/>
        </authorList>
    </citation>
    <scope>NUCLEOTIDE SEQUENCE</scope>
</reference>
<dbReference type="OMA" id="HYIACAR"/>
<dbReference type="PROSITE" id="PS50181">
    <property type="entry name" value="FBOX"/>
    <property type="match status" value="1"/>
</dbReference>
<dbReference type="Pfam" id="PF12937">
    <property type="entry name" value="F-box-like"/>
    <property type="match status" value="1"/>
</dbReference>
<dbReference type="SMART" id="SM00256">
    <property type="entry name" value="FBOX"/>
    <property type="match status" value="1"/>
</dbReference>
<dbReference type="PANTHER" id="PTHR46857">
    <property type="entry name" value="EPITHELIAL CELL-TRANSFORMING SEQUENCE 2 ONCOGENE-LIKE"/>
    <property type="match status" value="1"/>
</dbReference>
<evidence type="ECO:0000313" key="4">
    <source>
        <dbReference type="Proteomes" id="UP000015101"/>
    </source>
</evidence>
<dbReference type="InterPro" id="IPR001810">
    <property type="entry name" value="F-box_dom"/>
</dbReference>
<dbReference type="EMBL" id="AMQM01001456">
    <property type="status" value="NOT_ANNOTATED_CDS"/>
    <property type="molecule type" value="Genomic_DNA"/>
</dbReference>
<dbReference type="AlphaFoldDB" id="T1EIT7"/>
<gene>
    <name evidence="3" type="primary">20196487</name>
    <name evidence="2" type="ORF">HELRODRAFT_138327</name>
</gene>
<dbReference type="HOGENOM" id="CLU_2533150_0_0_1"/>
<dbReference type="SUPFAM" id="SSF81383">
    <property type="entry name" value="F-box domain"/>
    <property type="match status" value="1"/>
</dbReference>
<reference evidence="2 4" key="2">
    <citation type="journal article" date="2013" name="Nature">
        <title>Insights into bilaterian evolution from three spiralian genomes.</title>
        <authorList>
            <person name="Simakov O."/>
            <person name="Marletaz F."/>
            <person name="Cho S.J."/>
            <person name="Edsinger-Gonzales E."/>
            <person name="Havlak P."/>
            <person name="Hellsten U."/>
            <person name="Kuo D.H."/>
            <person name="Larsson T."/>
            <person name="Lv J."/>
            <person name="Arendt D."/>
            <person name="Savage R."/>
            <person name="Osoegawa K."/>
            <person name="de Jong P."/>
            <person name="Grimwood J."/>
            <person name="Chapman J.A."/>
            <person name="Shapiro H."/>
            <person name="Aerts A."/>
            <person name="Otillar R.P."/>
            <person name="Terry A.Y."/>
            <person name="Boore J.L."/>
            <person name="Grigoriev I.V."/>
            <person name="Lindberg D.R."/>
            <person name="Seaver E.C."/>
            <person name="Weisblat D.A."/>
            <person name="Putnam N.H."/>
            <person name="Rokhsar D.S."/>
        </authorList>
    </citation>
    <scope>NUCLEOTIDE SEQUENCE</scope>
</reference>
<name>T1EIT7_HELRO</name>
<feature type="domain" description="F-box" evidence="1">
    <location>
        <begin position="1"/>
        <end position="46"/>
    </location>
</feature>
<dbReference type="eggNOG" id="KOG0274">
    <property type="taxonomic scope" value="Eukaryota"/>
</dbReference>